<accession>A0A9P0K9K9</accession>
<evidence type="ECO:0000313" key="1">
    <source>
        <dbReference type="EMBL" id="CAH1968707.1"/>
    </source>
</evidence>
<reference evidence="1" key="1">
    <citation type="submission" date="2022-03" db="EMBL/GenBank/DDBJ databases">
        <authorList>
            <person name="Sayadi A."/>
        </authorList>
    </citation>
    <scope>NUCLEOTIDE SEQUENCE</scope>
</reference>
<proteinExistence type="predicted"/>
<protein>
    <submittedName>
        <fullName evidence="1">Uncharacterized protein</fullName>
    </submittedName>
</protein>
<keyword evidence="2" id="KW-1185">Reference proteome</keyword>
<dbReference type="EMBL" id="CAKOFQ010006755">
    <property type="protein sequence ID" value="CAH1968707.1"/>
    <property type="molecule type" value="Genomic_DNA"/>
</dbReference>
<comment type="caution">
    <text evidence="1">The sequence shown here is derived from an EMBL/GenBank/DDBJ whole genome shotgun (WGS) entry which is preliminary data.</text>
</comment>
<dbReference type="Proteomes" id="UP001152888">
    <property type="component" value="Unassembled WGS sequence"/>
</dbReference>
<name>A0A9P0K9K9_ACAOB</name>
<dbReference type="AlphaFoldDB" id="A0A9P0K9K9"/>
<evidence type="ECO:0000313" key="2">
    <source>
        <dbReference type="Proteomes" id="UP001152888"/>
    </source>
</evidence>
<organism evidence="1 2">
    <name type="scientific">Acanthoscelides obtectus</name>
    <name type="common">Bean weevil</name>
    <name type="synonym">Bruchus obtectus</name>
    <dbReference type="NCBI Taxonomy" id="200917"/>
    <lineage>
        <taxon>Eukaryota</taxon>
        <taxon>Metazoa</taxon>
        <taxon>Ecdysozoa</taxon>
        <taxon>Arthropoda</taxon>
        <taxon>Hexapoda</taxon>
        <taxon>Insecta</taxon>
        <taxon>Pterygota</taxon>
        <taxon>Neoptera</taxon>
        <taxon>Endopterygota</taxon>
        <taxon>Coleoptera</taxon>
        <taxon>Polyphaga</taxon>
        <taxon>Cucujiformia</taxon>
        <taxon>Chrysomeloidea</taxon>
        <taxon>Chrysomelidae</taxon>
        <taxon>Bruchinae</taxon>
        <taxon>Bruchini</taxon>
        <taxon>Acanthoscelides</taxon>
    </lineage>
</organism>
<gene>
    <name evidence="1" type="ORF">ACAOBT_LOCUS8012</name>
</gene>
<sequence length="71" mass="8176">MTKKNEVGIEKRVKIQVHHEQEKSQVDIAKTVKCCVDVYNTLFNDSLRPVHIKIDLEQAANALPQIVKTEY</sequence>